<proteinExistence type="predicted"/>
<evidence type="ECO:0000313" key="2">
    <source>
        <dbReference type="EMBL" id="PJK28372.1"/>
    </source>
</evidence>
<dbReference type="Proteomes" id="UP000229498">
    <property type="component" value="Unassembled WGS sequence"/>
</dbReference>
<dbReference type="OrthoDB" id="8231551at2"/>
<dbReference type="AlphaFoldDB" id="A0A2M9FY32"/>
<organism evidence="2 3">
    <name type="scientific">Minwuia thermotolerans</name>
    <dbReference type="NCBI Taxonomy" id="2056226"/>
    <lineage>
        <taxon>Bacteria</taxon>
        <taxon>Pseudomonadati</taxon>
        <taxon>Pseudomonadota</taxon>
        <taxon>Alphaproteobacteria</taxon>
        <taxon>Minwuiales</taxon>
        <taxon>Minwuiaceae</taxon>
        <taxon>Minwuia</taxon>
    </lineage>
</organism>
<dbReference type="GO" id="GO:0003824">
    <property type="term" value="F:catalytic activity"/>
    <property type="evidence" value="ECO:0007669"/>
    <property type="project" value="InterPro"/>
</dbReference>
<dbReference type="InterPro" id="IPR003696">
    <property type="entry name" value="Carbtransf_dom"/>
</dbReference>
<evidence type="ECO:0000259" key="1">
    <source>
        <dbReference type="Pfam" id="PF02543"/>
    </source>
</evidence>
<dbReference type="InterPro" id="IPR051338">
    <property type="entry name" value="NodU/CmcH_Carbamoyltrnsfr"/>
</dbReference>
<evidence type="ECO:0000313" key="3">
    <source>
        <dbReference type="Proteomes" id="UP000229498"/>
    </source>
</evidence>
<sequence length="172" mass="18838">MIILGLSCYYHDAAAALIRDGQIVAAAEEERFSRRKHDSRFPGLAIRYCLREAGIEAGQIDAVAFYEKELLKLERALSVAKSYPQSDLSVVDRHVRHYIHEGADLPALLKSEIGYEGPVHYSEHHLSHAAAAFDGSGYDNAAILTVDGVGEWATTGLYHGHCPSSDKMGVLT</sequence>
<feature type="domain" description="Carbamoyltransferase" evidence="1">
    <location>
        <begin position="3"/>
        <end position="159"/>
    </location>
</feature>
<dbReference type="Gene3D" id="3.30.420.40">
    <property type="match status" value="1"/>
</dbReference>
<dbReference type="SUPFAM" id="SSF53067">
    <property type="entry name" value="Actin-like ATPase domain"/>
    <property type="match status" value="1"/>
</dbReference>
<dbReference type="Pfam" id="PF02543">
    <property type="entry name" value="Carbam_trans_N"/>
    <property type="match status" value="1"/>
</dbReference>
<dbReference type="PANTHER" id="PTHR34847">
    <property type="entry name" value="NODULATION PROTEIN U"/>
    <property type="match status" value="1"/>
</dbReference>
<name>A0A2M9FY32_9PROT</name>
<dbReference type="InterPro" id="IPR043129">
    <property type="entry name" value="ATPase_NBD"/>
</dbReference>
<reference evidence="2 3" key="1">
    <citation type="submission" date="2017-11" db="EMBL/GenBank/DDBJ databases">
        <title>Draft genome sequence of Rhizobiales bacterium SY3-13.</title>
        <authorList>
            <person name="Sun C."/>
        </authorList>
    </citation>
    <scope>NUCLEOTIDE SEQUENCE [LARGE SCALE GENOMIC DNA]</scope>
    <source>
        <strain evidence="2 3">SY3-13</strain>
    </source>
</reference>
<protein>
    <recommendedName>
        <fullName evidence="1">Carbamoyltransferase domain-containing protein</fullName>
    </recommendedName>
</protein>
<gene>
    <name evidence="2" type="ORF">CVT23_16840</name>
</gene>
<dbReference type="EMBL" id="PHIG01000044">
    <property type="protein sequence ID" value="PJK28372.1"/>
    <property type="molecule type" value="Genomic_DNA"/>
</dbReference>
<dbReference type="PANTHER" id="PTHR34847:SF1">
    <property type="entry name" value="NODULATION PROTEIN U"/>
    <property type="match status" value="1"/>
</dbReference>
<accession>A0A2M9FY32</accession>
<comment type="caution">
    <text evidence="2">The sequence shown here is derived from an EMBL/GenBank/DDBJ whole genome shotgun (WGS) entry which is preliminary data.</text>
</comment>
<keyword evidence="3" id="KW-1185">Reference proteome</keyword>